<evidence type="ECO:0000256" key="4">
    <source>
        <dbReference type="ARBA" id="ARBA00022475"/>
    </source>
</evidence>
<dbReference type="GO" id="GO:0005886">
    <property type="term" value="C:plasma membrane"/>
    <property type="evidence" value="ECO:0007669"/>
    <property type="project" value="UniProtKB-SubCell"/>
</dbReference>
<gene>
    <name evidence="9" type="ORF">SAMN04488239_104146</name>
</gene>
<evidence type="ECO:0000256" key="6">
    <source>
        <dbReference type="ARBA" id="ARBA00022989"/>
    </source>
</evidence>
<dbReference type="STRING" id="639004.SAMN04488239_104146"/>
<feature type="transmembrane region" description="Helical" evidence="8">
    <location>
        <begin position="15"/>
        <end position="32"/>
    </location>
</feature>
<evidence type="ECO:0000256" key="3">
    <source>
        <dbReference type="ARBA" id="ARBA00022448"/>
    </source>
</evidence>
<dbReference type="InterPro" id="IPR002781">
    <property type="entry name" value="TM_pro_TauE-like"/>
</dbReference>
<keyword evidence="5 8" id="KW-0812">Transmembrane</keyword>
<dbReference type="Pfam" id="PF01925">
    <property type="entry name" value="TauE"/>
    <property type="match status" value="1"/>
</dbReference>
<keyword evidence="7 8" id="KW-0472">Membrane</keyword>
<feature type="transmembrane region" description="Helical" evidence="8">
    <location>
        <begin position="176"/>
        <end position="195"/>
    </location>
</feature>
<evidence type="ECO:0000256" key="2">
    <source>
        <dbReference type="ARBA" id="ARBA00009142"/>
    </source>
</evidence>
<dbReference type="EMBL" id="FMZV01000004">
    <property type="protein sequence ID" value="SDC92490.1"/>
    <property type="molecule type" value="Genomic_DNA"/>
</dbReference>
<name>A0A1G6QJ35_9RHOB</name>
<keyword evidence="10" id="KW-1185">Reference proteome</keyword>
<dbReference type="PANTHER" id="PTHR30269:SF37">
    <property type="entry name" value="MEMBRANE TRANSPORTER PROTEIN"/>
    <property type="match status" value="1"/>
</dbReference>
<keyword evidence="6 8" id="KW-1133">Transmembrane helix</keyword>
<feature type="transmembrane region" description="Helical" evidence="8">
    <location>
        <begin position="39"/>
        <end position="64"/>
    </location>
</feature>
<feature type="transmembrane region" description="Helical" evidence="8">
    <location>
        <begin position="84"/>
        <end position="102"/>
    </location>
</feature>
<evidence type="ECO:0000256" key="1">
    <source>
        <dbReference type="ARBA" id="ARBA00004651"/>
    </source>
</evidence>
<evidence type="ECO:0000256" key="7">
    <source>
        <dbReference type="ARBA" id="ARBA00023136"/>
    </source>
</evidence>
<protein>
    <recommendedName>
        <fullName evidence="8">Probable membrane transporter protein</fullName>
    </recommendedName>
</protein>
<dbReference type="Proteomes" id="UP000199628">
    <property type="component" value="Unassembled WGS sequence"/>
</dbReference>
<feature type="transmembrane region" description="Helical" evidence="8">
    <location>
        <begin position="109"/>
        <end position="129"/>
    </location>
</feature>
<evidence type="ECO:0000256" key="8">
    <source>
        <dbReference type="RuleBase" id="RU363041"/>
    </source>
</evidence>
<feature type="transmembrane region" description="Helical" evidence="8">
    <location>
        <begin position="201"/>
        <end position="224"/>
    </location>
</feature>
<comment type="similarity">
    <text evidence="2 8">Belongs to the 4-toluene sulfonate uptake permease (TSUP) (TC 2.A.102) family.</text>
</comment>
<feature type="transmembrane region" description="Helical" evidence="8">
    <location>
        <begin position="135"/>
        <end position="164"/>
    </location>
</feature>
<keyword evidence="4 8" id="KW-1003">Cell membrane</keyword>
<keyword evidence="3" id="KW-0813">Transport</keyword>
<sequence>MPFMEFLFDLPSSEMSILAGAALLAGLVRGFAGFGTALIYLPFAGAVLSPVAAITTLVLMDIVGPVPMLPRAARHVDKGDLVRLLGGAAIALPLGLSALFLLDPQHFRYLVSGISLIMLAGLVLGWRYAGVLPPAAVAATGSASGFLGGVAGIPGPPVIFVYMASPKPAPVIRANITFYLFGYDWMVLAMMGVAGRLDPGFFVTGLVLILPNMLGTVLGAALFVPGYERAYRLAAYGLILGAALTGLPFWNLRD</sequence>
<feature type="transmembrane region" description="Helical" evidence="8">
    <location>
        <begin position="231"/>
        <end position="250"/>
    </location>
</feature>
<evidence type="ECO:0000313" key="10">
    <source>
        <dbReference type="Proteomes" id="UP000199628"/>
    </source>
</evidence>
<dbReference type="AlphaFoldDB" id="A0A1G6QJ35"/>
<evidence type="ECO:0000313" key="9">
    <source>
        <dbReference type="EMBL" id="SDC92490.1"/>
    </source>
</evidence>
<evidence type="ECO:0000256" key="5">
    <source>
        <dbReference type="ARBA" id="ARBA00022692"/>
    </source>
</evidence>
<proteinExistence type="inferred from homology"/>
<comment type="subcellular location">
    <subcellularLocation>
        <location evidence="1 8">Cell membrane</location>
        <topology evidence="1 8">Multi-pass membrane protein</topology>
    </subcellularLocation>
</comment>
<dbReference type="PANTHER" id="PTHR30269">
    <property type="entry name" value="TRANSMEMBRANE PROTEIN YFCA"/>
    <property type="match status" value="1"/>
</dbReference>
<organism evidence="9 10">
    <name type="scientific">Ruegeria marina</name>
    <dbReference type="NCBI Taxonomy" id="639004"/>
    <lineage>
        <taxon>Bacteria</taxon>
        <taxon>Pseudomonadati</taxon>
        <taxon>Pseudomonadota</taxon>
        <taxon>Alphaproteobacteria</taxon>
        <taxon>Rhodobacterales</taxon>
        <taxon>Roseobacteraceae</taxon>
        <taxon>Ruegeria</taxon>
    </lineage>
</organism>
<dbReference type="InterPro" id="IPR052017">
    <property type="entry name" value="TSUP"/>
</dbReference>
<reference evidence="10" key="1">
    <citation type="submission" date="2016-10" db="EMBL/GenBank/DDBJ databases">
        <authorList>
            <person name="Varghese N."/>
            <person name="Submissions S."/>
        </authorList>
    </citation>
    <scope>NUCLEOTIDE SEQUENCE [LARGE SCALE GENOMIC DNA]</scope>
    <source>
        <strain evidence="10">CGMCC 1.9108</strain>
    </source>
</reference>
<accession>A0A1G6QJ35</accession>